<evidence type="ECO:0000259" key="1">
    <source>
        <dbReference type="Pfam" id="PF13460"/>
    </source>
</evidence>
<organism evidence="2 3">
    <name type="scientific">Amycolatopsis minnesotensis</name>
    <dbReference type="NCBI Taxonomy" id="337894"/>
    <lineage>
        <taxon>Bacteria</taxon>
        <taxon>Bacillati</taxon>
        <taxon>Actinomycetota</taxon>
        <taxon>Actinomycetes</taxon>
        <taxon>Pseudonocardiales</taxon>
        <taxon>Pseudonocardiaceae</taxon>
        <taxon>Amycolatopsis</taxon>
    </lineage>
</organism>
<dbReference type="SUPFAM" id="SSF51735">
    <property type="entry name" value="NAD(P)-binding Rossmann-fold domains"/>
    <property type="match status" value="1"/>
</dbReference>
<protein>
    <submittedName>
        <fullName evidence="2">SDR family oxidoreductase</fullName>
    </submittedName>
</protein>
<dbReference type="Proteomes" id="UP001501116">
    <property type="component" value="Unassembled WGS sequence"/>
</dbReference>
<comment type="caution">
    <text evidence="2">The sequence shown here is derived from an EMBL/GenBank/DDBJ whole genome shotgun (WGS) entry which is preliminary data.</text>
</comment>
<dbReference type="RefSeq" id="WP_344431473.1">
    <property type="nucleotide sequence ID" value="NZ_BAAANN010000062.1"/>
</dbReference>
<dbReference type="PANTHER" id="PTHR15020">
    <property type="entry name" value="FLAVIN REDUCTASE-RELATED"/>
    <property type="match status" value="1"/>
</dbReference>
<evidence type="ECO:0000313" key="3">
    <source>
        <dbReference type="Proteomes" id="UP001501116"/>
    </source>
</evidence>
<accession>A0ABP5E688</accession>
<feature type="domain" description="NAD(P)-binding" evidence="1">
    <location>
        <begin position="7"/>
        <end position="189"/>
    </location>
</feature>
<dbReference type="CDD" id="cd05243">
    <property type="entry name" value="SDR_a5"/>
    <property type="match status" value="1"/>
</dbReference>
<name>A0ABP5E688_9PSEU</name>
<reference evidence="3" key="1">
    <citation type="journal article" date="2019" name="Int. J. Syst. Evol. Microbiol.">
        <title>The Global Catalogue of Microorganisms (GCM) 10K type strain sequencing project: providing services to taxonomists for standard genome sequencing and annotation.</title>
        <authorList>
            <consortium name="The Broad Institute Genomics Platform"/>
            <consortium name="The Broad Institute Genome Sequencing Center for Infectious Disease"/>
            <person name="Wu L."/>
            <person name="Ma J."/>
        </authorList>
    </citation>
    <scope>NUCLEOTIDE SEQUENCE [LARGE SCALE GENOMIC DNA]</scope>
    <source>
        <strain evidence="3">JCM 14545</strain>
    </source>
</reference>
<dbReference type="InterPro" id="IPR036291">
    <property type="entry name" value="NAD(P)-bd_dom_sf"/>
</dbReference>
<dbReference type="PANTHER" id="PTHR15020:SF50">
    <property type="entry name" value="UPF0659 PROTEIN YMR090W"/>
    <property type="match status" value="1"/>
</dbReference>
<sequence>MLVTVLGASGRTGSHVVRLLRRHGHTVKAGLRSRQRGQHAAALGAEPVLADLTTDPAGLVEVFLGSDAVINTAGAADPDPSAVNMVDRDGTIAAIGAAERAGVARFVQLSAQFADSPDQGDRLVRSFLLAKQVSDSALRRSSLIWTLVRPGNLTDDPATGRVKVAGHLEPGRVPRADVAAVLVAALDEPFTENRGFDVVSGDTPVTAALAAFS</sequence>
<evidence type="ECO:0000313" key="2">
    <source>
        <dbReference type="EMBL" id="GAA1991906.1"/>
    </source>
</evidence>
<dbReference type="InterPro" id="IPR016040">
    <property type="entry name" value="NAD(P)-bd_dom"/>
</dbReference>
<keyword evidence="3" id="KW-1185">Reference proteome</keyword>
<dbReference type="EMBL" id="BAAANN010000062">
    <property type="protein sequence ID" value="GAA1991906.1"/>
    <property type="molecule type" value="Genomic_DNA"/>
</dbReference>
<gene>
    <name evidence="2" type="ORF">GCM10009754_83420</name>
</gene>
<dbReference type="Pfam" id="PF13460">
    <property type="entry name" value="NAD_binding_10"/>
    <property type="match status" value="1"/>
</dbReference>
<proteinExistence type="predicted"/>
<dbReference type="Gene3D" id="3.40.50.720">
    <property type="entry name" value="NAD(P)-binding Rossmann-like Domain"/>
    <property type="match status" value="1"/>
</dbReference>